<evidence type="ECO:0000256" key="6">
    <source>
        <dbReference type="ARBA" id="ARBA00023136"/>
    </source>
</evidence>
<evidence type="ECO:0000256" key="2">
    <source>
        <dbReference type="ARBA" id="ARBA00022448"/>
    </source>
</evidence>
<feature type="transmembrane region" description="Helical" evidence="7">
    <location>
        <begin position="228"/>
        <end position="251"/>
    </location>
</feature>
<proteinExistence type="predicted"/>
<evidence type="ECO:0000313" key="9">
    <source>
        <dbReference type="Proteomes" id="UP000783588"/>
    </source>
</evidence>
<feature type="transmembrane region" description="Helical" evidence="7">
    <location>
        <begin position="37"/>
        <end position="56"/>
    </location>
</feature>
<keyword evidence="2" id="KW-0813">Transport</keyword>
<keyword evidence="6 7" id="KW-0472">Membrane</keyword>
<evidence type="ECO:0000256" key="1">
    <source>
        <dbReference type="ARBA" id="ARBA00004141"/>
    </source>
</evidence>
<name>A0ABS6ER35_9FIRM</name>
<organism evidence="8 9">
    <name type="scientific">Butyricicoccus intestinisimiae</name>
    <dbReference type="NCBI Taxonomy" id="2841509"/>
    <lineage>
        <taxon>Bacteria</taxon>
        <taxon>Bacillati</taxon>
        <taxon>Bacillota</taxon>
        <taxon>Clostridia</taxon>
        <taxon>Eubacteriales</taxon>
        <taxon>Butyricicoccaceae</taxon>
        <taxon>Butyricicoccus</taxon>
    </lineage>
</organism>
<gene>
    <name evidence="8" type="ORF">KQI75_05910</name>
</gene>
<evidence type="ECO:0000256" key="3">
    <source>
        <dbReference type="ARBA" id="ARBA00022475"/>
    </source>
</evidence>
<keyword evidence="3" id="KW-1003">Cell membrane</keyword>
<protein>
    <submittedName>
        <fullName evidence="8">AEC family transporter</fullName>
    </submittedName>
</protein>
<keyword evidence="9" id="KW-1185">Reference proteome</keyword>
<dbReference type="Proteomes" id="UP000783588">
    <property type="component" value="Unassembled WGS sequence"/>
</dbReference>
<keyword evidence="4 7" id="KW-0812">Transmembrane</keyword>
<evidence type="ECO:0000256" key="5">
    <source>
        <dbReference type="ARBA" id="ARBA00022989"/>
    </source>
</evidence>
<evidence type="ECO:0000313" key="8">
    <source>
        <dbReference type="EMBL" id="MBU5490158.1"/>
    </source>
</evidence>
<dbReference type="PANTHER" id="PTHR36838">
    <property type="entry name" value="AUXIN EFFLUX CARRIER FAMILY PROTEIN"/>
    <property type="match status" value="1"/>
</dbReference>
<feature type="transmembrane region" description="Helical" evidence="7">
    <location>
        <begin position="163"/>
        <end position="184"/>
    </location>
</feature>
<sequence length="314" mass="33497">MDSFIFSLNATMPVFLVIVLGYILKQIGLFTDEFCRVGNKYVFLVALPVLLFRDIAQTNLYEDFKLSFVLYCAGVTTLVFLGVWFLAAHILKDKSLVGAFAQASVRSSAAILGIAFVENMYGNAGLAPLMIVSAVPLFNIYSVIILTFSANGGQHGTGAIRKACINVLKNPIIIGIVLGLPFSLLRIEIPTIPLKMIESVGATATPLALLVVGAGFEGTKALAKIKPTLWATAIKLVFLPAVFLPLAIALGLQDAELVAALIMLGSPTTVSCYVMATNMGNDGELSTSIIVLTTLLSSVTLTGWIFLLRSMGLM</sequence>
<comment type="caution">
    <text evidence="8">The sequence shown here is derived from an EMBL/GenBank/DDBJ whole genome shotgun (WGS) entry which is preliminary data.</text>
</comment>
<dbReference type="Pfam" id="PF03547">
    <property type="entry name" value="Mem_trans"/>
    <property type="match status" value="1"/>
</dbReference>
<evidence type="ECO:0000256" key="4">
    <source>
        <dbReference type="ARBA" id="ARBA00022692"/>
    </source>
</evidence>
<feature type="transmembrane region" description="Helical" evidence="7">
    <location>
        <begin position="68"/>
        <end position="87"/>
    </location>
</feature>
<comment type="subcellular location">
    <subcellularLocation>
        <location evidence="1">Membrane</location>
        <topology evidence="1">Multi-pass membrane protein</topology>
    </subcellularLocation>
</comment>
<dbReference type="EMBL" id="JAHLQI010000002">
    <property type="protein sequence ID" value="MBU5490158.1"/>
    <property type="molecule type" value="Genomic_DNA"/>
</dbReference>
<feature type="transmembrane region" description="Helical" evidence="7">
    <location>
        <begin position="99"/>
        <end position="117"/>
    </location>
</feature>
<feature type="transmembrane region" description="Helical" evidence="7">
    <location>
        <begin position="257"/>
        <end position="276"/>
    </location>
</feature>
<dbReference type="InterPro" id="IPR004776">
    <property type="entry name" value="Mem_transp_PIN-like"/>
</dbReference>
<reference evidence="8 9" key="1">
    <citation type="submission" date="2021-06" db="EMBL/GenBank/DDBJ databases">
        <authorList>
            <person name="Sun Q."/>
            <person name="Li D."/>
        </authorList>
    </citation>
    <scope>NUCLEOTIDE SEQUENCE [LARGE SCALE GENOMIC DNA]</scope>
    <source>
        <strain evidence="8 9">MSJd-7</strain>
    </source>
</reference>
<feature type="transmembrane region" description="Helical" evidence="7">
    <location>
        <begin position="6"/>
        <end position="25"/>
    </location>
</feature>
<evidence type="ECO:0000256" key="7">
    <source>
        <dbReference type="SAM" id="Phobius"/>
    </source>
</evidence>
<feature type="transmembrane region" description="Helical" evidence="7">
    <location>
        <begin position="129"/>
        <end position="151"/>
    </location>
</feature>
<dbReference type="RefSeq" id="WP_216469800.1">
    <property type="nucleotide sequence ID" value="NZ_JAHLQI010000002.1"/>
</dbReference>
<accession>A0ABS6ER35</accession>
<feature type="transmembrane region" description="Helical" evidence="7">
    <location>
        <begin position="288"/>
        <end position="307"/>
    </location>
</feature>
<keyword evidence="5 7" id="KW-1133">Transmembrane helix</keyword>